<gene>
    <name evidence="1" type="ORF">MicloDRAFT_00002900</name>
</gene>
<dbReference type="OrthoDB" id="9807728at2"/>
<dbReference type="PATRIC" id="fig|864069.3.peg.310"/>
<dbReference type="Pfam" id="PF17398">
    <property type="entry name" value="NolB"/>
    <property type="match status" value="1"/>
</dbReference>
<dbReference type="eggNOG" id="ENOG5032TMS">
    <property type="taxonomic scope" value="Bacteria"/>
</dbReference>
<dbReference type="Proteomes" id="UP000003947">
    <property type="component" value="Unassembled WGS sequence"/>
</dbReference>
<proteinExistence type="predicted"/>
<reference evidence="1 2" key="1">
    <citation type="submission" date="2012-02" db="EMBL/GenBank/DDBJ databases">
        <title>Improved High-Quality Draft sequence of Microvirga sp. WSM3557.</title>
        <authorList>
            <consortium name="US DOE Joint Genome Institute"/>
            <person name="Lucas S."/>
            <person name="Han J."/>
            <person name="Lapidus A."/>
            <person name="Cheng J.-F."/>
            <person name="Goodwin L."/>
            <person name="Pitluck S."/>
            <person name="Peters L."/>
            <person name="Zhang X."/>
            <person name="Detter J.C."/>
            <person name="Han C."/>
            <person name="Tapia R."/>
            <person name="Land M."/>
            <person name="Hauser L."/>
            <person name="Kyrpides N."/>
            <person name="Ivanova N."/>
            <person name="Pagani I."/>
            <person name="Brau L."/>
            <person name="Yates R."/>
            <person name="O'Hara G."/>
            <person name="Rui T."/>
            <person name="Howieson J."/>
            <person name="Reeve W."/>
            <person name="Woyke T."/>
        </authorList>
    </citation>
    <scope>NUCLEOTIDE SEQUENCE [LARGE SCALE GENOMIC DNA]</scope>
    <source>
        <strain evidence="1 2">WSM3557</strain>
    </source>
</reference>
<keyword evidence="2" id="KW-1185">Reference proteome</keyword>
<evidence type="ECO:0000313" key="1">
    <source>
        <dbReference type="EMBL" id="EIM31009.1"/>
    </source>
</evidence>
<protein>
    <recommendedName>
        <fullName evidence="3">Nodulation protein NolB</fullName>
    </recommendedName>
</protein>
<accession>I4Z467</accession>
<dbReference type="STRING" id="864069.MicloDRAFT_00002900"/>
<name>I4Z467_9HYPH</name>
<dbReference type="InterPro" id="IPR016775">
    <property type="entry name" value="Nodulation_NolB"/>
</dbReference>
<dbReference type="HOGENOM" id="CLU_135631_0_0_5"/>
<dbReference type="AlphaFoldDB" id="I4Z467"/>
<dbReference type="RefSeq" id="WP_009488837.1">
    <property type="nucleotide sequence ID" value="NZ_CP141049.1"/>
</dbReference>
<evidence type="ECO:0000313" key="2">
    <source>
        <dbReference type="Proteomes" id="UP000003947"/>
    </source>
</evidence>
<organism evidence="1 2">
    <name type="scientific">Microvirga lotononidis</name>
    <dbReference type="NCBI Taxonomy" id="864069"/>
    <lineage>
        <taxon>Bacteria</taxon>
        <taxon>Pseudomonadati</taxon>
        <taxon>Pseudomonadota</taxon>
        <taxon>Alphaproteobacteria</taxon>
        <taxon>Hyphomicrobiales</taxon>
        <taxon>Methylobacteriaceae</taxon>
        <taxon>Microvirga</taxon>
    </lineage>
</organism>
<dbReference type="EMBL" id="JH660634">
    <property type="protein sequence ID" value="EIM31009.1"/>
    <property type="molecule type" value="Genomic_DNA"/>
</dbReference>
<sequence length="164" mass="17059">MMMPVSSISASPSEFCPAPASPSLGELAQFERALVQAAASTKNDTISRPESVASVSPHLDVQRTTAQTNPWGDRVFEMISSISRFDSVTAAVHDNQLGLEKSALSGPAQKLPAEGAAPGTPIGQDFGAVIAELRDLYYGVTEVALISKGVSGITSSVNTLIKQG</sequence>
<evidence type="ECO:0008006" key="3">
    <source>
        <dbReference type="Google" id="ProtNLM"/>
    </source>
</evidence>